<accession>A0A8T0A563</accession>
<keyword evidence="4 5" id="KW-0472">Membrane</keyword>
<protein>
    <recommendedName>
        <fullName evidence="8">Tetraspanin</fullName>
    </recommendedName>
</protein>
<evidence type="ECO:0000256" key="4">
    <source>
        <dbReference type="ARBA" id="ARBA00023136"/>
    </source>
</evidence>
<evidence type="ECO:0000256" key="5">
    <source>
        <dbReference type="SAM" id="Phobius"/>
    </source>
</evidence>
<dbReference type="PANTHER" id="PTHR19282">
    <property type="entry name" value="TETRASPANIN"/>
    <property type="match status" value="1"/>
</dbReference>
<keyword evidence="2 5" id="KW-0812">Transmembrane</keyword>
<dbReference type="Pfam" id="PF00335">
    <property type="entry name" value="Tetraspanin"/>
    <property type="match status" value="1"/>
</dbReference>
<comment type="subcellular location">
    <subcellularLocation>
        <location evidence="1">Membrane</location>
        <topology evidence="1">Multi-pass membrane protein</topology>
    </subcellularLocation>
</comment>
<dbReference type="SUPFAM" id="SSF48652">
    <property type="entry name" value="Tetraspanin"/>
    <property type="match status" value="1"/>
</dbReference>
<dbReference type="InterPro" id="IPR018499">
    <property type="entry name" value="Tetraspanin/Peripherin"/>
</dbReference>
<evidence type="ECO:0000313" key="7">
    <source>
        <dbReference type="Proteomes" id="UP000605970"/>
    </source>
</evidence>
<keyword evidence="3 5" id="KW-1133">Transmembrane helix</keyword>
<dbReference type="AlphaFoldDB" id="A0A8T0A563"/>
<evidence type="ECO:0000256" key="2">
    <source>
        <dbReference type="ARBA" id="ARBA00022692"/>
    </source>
</evidence>
<name>A0A8T0A563_9BILA</name>
<dbReference type="Proteomes" id="UP000605970">
    <property type="component" value="Unassembled WGS sequence"/>
</dbReference>
<feature type="transmembrane region" description="Helical" evidence="5">
    <location>
        <begin position="281"/>
        <end position="304"/>
    </location>
</feature>
<dbReference type="EMBL" id="JABEBT010000001">
    <property type="protein sequence ID" value="KAF7640485.1"/>
    <property type="molecule type" value="Genomic_DNA"/>
</dbReference>
<evidence type="ECO:0000313" key="6">
    <source>
        <dbReference type="EMBL" id="KAF7640485.1"/>
    </source>
</evidence>
<dbReference type="Gene3D" id="1.10.1450.10">
    <property type="entry name" value="Tetraspanin"/>
    <property type="match status" value="1"/>
</dbReference>
<feature type="transmembrane region" description="Helical" evidence="5">
    <location>
        <begin position="106"/>
        <end position="131"/>
    </location>
</feature>
<evidence type="ECO:0008006" key="8">
    <source>
        <dbReference type="Google" id="ProtNLM"/>
    </source>
</evidence>
<feature type="transmembrane region" description="Helical" evidence="5">
    <location>
        <begin position="29"/>
        <end position="52"/>
    </location>
</feature>
<dbReference type="InterPro" id="IPR008952">
    <property type="entry name" value="Tetraspanin_EC2_sf"/>
</dbReference>
<gene>
    <name evidence="6" type="ORF">Mgra_00000308</name>
</gene>
<evidence type="ECO:0000256" key="1">
    <source>
        <dbReference type="ARBA" id="ARBA00004141"/>
    </source>
</evidence>
<dbReference type="GO" id="GO:0016020">
    <property type="term" value="C:membrane"/>
    <property type="evidence" value="ECO:0007669"/>
    <property type="project" value="UniProtKB-SubCell"/>
</dbReference>
<keyword evidence="7" id="KW-1185">Reference proteome</keyword>
<dbReference type="OrthoDB" id="438211at2759"/>
<feature type="transmembrane region" description="Helical" evidence="5">
    <location>
        <begin position="73"/>
        <end position="100"/>
    </location>
</feature>
<dbReference type="PANTHER" id="PTHR19282:SF452">
    <property type="entry name" value="LD03691P"/>
    <property type="match status" value="1"/>
</dbReference>
<comment type="caution">
    <text evidence="6">The sequence shown here is derived from an EMBL/GenBank/DDBJ whole genome shotgun (WGS) entry which is preliminary data.</text>
</comment>
<reference evidence="6" key="1">
    <citation type="journal article" date="2020" name="Ecol. Evol.">
        <title>Genome structure and content of the rice root-knot nematode (Meloidogyne graminicola).</title>
        <authorList>
            <person name="Phan N.T."/>
            <person name="Danchin E.G.J."/>
            <person name="Klopp C."/>
            <person name="Perfus-Barbeoch L."/>
            <person name="Kozlowski D.K."/>
            <person name="Koutsovoulos G.D."/>
            <person name="Lopez-Roques C."/>
            <person name="Bouchez O."/>
            <person name="Zahm M."/>
            <person name="Besnard G."/>
            <person name="Bellafiore S."/>
        </authorList>
    </citation>
    <scope>NUCLEOTIDE SEQUENCE</scope>
    <source>
        <strain evidence="6">VN-18</strain>
    </source>
</reference>
<evidence type="ECO:0000256" key="3">
    <source>
        <dbReference type="ARBA" id="ARBA00022989"/>
    </source>
</evidence>
<proteinExistence type="predicted"/>
<sequence>MRTNNPPSASSLWRWSAYGFYGLSTKYCFLLTNFFAAILTIITFIYGIWLYINRSQKPSEILPKYYELLAPSLYVDVCRIMIVISLMSLANSGIAVYAVHKELRCLIYSFSTASFILCFSLIIGGLMGFVFRQKLDQTPLHLKMLTSLKELYGSPDMPEITFAWDSLQKEFKCCGVNGTEDYSIWRTSKWHMHQKVPKPAFPESCLPTSLEACRRLSNSLDEAMANGHLPNHFLANAGLYKNKEKAEAITTFAISNHLTPPFYTNTCHIPFRKDLLSVVHIAAWLCVACSLSLLIPAVFAAFYAKLIKK</sequence>
<organism evidence="6 7">
    <name type="scientific">Meloidogyne graminicola</name>
    <dbReference type="NCBI Taxonomy" id="189291"/>
    <lineage>
        <taxon>Eukaryota</taxon>
        <taxon>Metazoa</taxon>
        <taxon>Ecdysozoa</taxon>
        <taxon>Nematoda</taxon>
        <taxon>Chromadorea</taxon>
        <taxon>Rhabditida</taxon>
        <taxon>Tylenchina</taxon>
        <taxon>Tylenchomorpha</taxon>
        <taxon>Tylenchoidea</taxon>
        <taxon>Meloidogynidae</taxon>
        <taxon>Meloidogyninae</taxon>
        <taxon>Meloidogyne</taxon>
    </lineage>
</organism>